<reference evidence="4 5" key="1">
    <citation type="submission" date="2025-04" db="UniProtKB">
        <authorList>
            <consortium name="RefSeq"/>
        </authorList>
    </citation>
    <scope>IDENTIFICATION</scope>
    <source>
        <tissue evidence="4 5">Whole organism</tissue>
    </source>
</reference>
<dbReference type="AlphaFoldDB" id="A0A6J1T3H2"/>
<dbReference type="InterPro" id="IPR032675">
    <property type="entry name" value="LRR_dom_sf"/>
</dbReference>
<dbReference type="SUPFAM" id="SSF52047">
    <property type="entry name" value="RNI-like"/>
    <property type="match status" value="1"/>
</dbReference>
<dbReference type="Gene3D" id="3.80.10.10">
    <property type="entry name" value="Ribonuclease Inhibitor"/>
    <property type="match status" value="1"/>
</dbReference>
<name>A0A6J1T3H2_FRAOC</name>
<evidence type="ECO:0000259" key="2">
    <source>
        <dbReference type="PROSITE" id="PS50181"/>
    </source>
</evidence>
<feature type="region of interest" description="Disordered" evidence="1">
    <location>
        <begin position="1"/>
        <end position="21"/>
    </location>
</feature>
<dbReference type="OrthoDB" id="9970474at2759"/>
<evidence type="ECO:0000313" key="4">
    <source>
        <dbReference type="RefSeq" id="XP_026287828.1"/>
    </source>
</evidence>
<gene>
    <name evidence="4 5" type="primary">LOC113213098</name>
</gene>
<feature type="domain" description="F-box" evidence="2">
    <location>
        <begin position="30"/>
        <end position="78"/>
    </location>
</feature>
<dbReference type="Pfam" id="PF12937">
    <property type="entry name" value="F-box-like"/>
    <property type="match status" value="1"/>
</dbReference>
<sequence>MLPRQERACTNDNDSTTLESGAAQEEQLDEVTLTSLPDLPLLKVLSYVPVEDLGAVGRVCTRLCALTRGHWPLWWDKCVLFEDPDRLLDLLAGLLLVTPRYDVVLELAAFPRSTDEEGQDRLAVSISKPMSLDAATGAAVIRLGFWLVVCEDLAEDDTLATVLRELGPRTKHVRFNCKTPDIEVICENLQNATSLETLSVFWMWPRHFAAPFTGFSRCKNWPQALPAGLHTIEVKLWDHEYAEIPVAAYDDSLVGQEPSCLQALLLGAHSELRCVQLLSPAVMPLLDSCPAGLQRLTVSAAPGMAAKLRGLRELQELKFVRIHCSANIAEIADALRTWCGPLLKLTIPSCRACPEEEVTLMRALGAGALASLTHLNLVVLEETGLRALAAALPALPSLTSLTLGLAPPREPDVLRDLFSGASPTLCETLLLFHSGGPGFGFTTSELHSDLPNLVRRAPMSVSLHARAEARPYKQPKQPLQFCSICNVETRPSHLVVFGRHAAAEEESCSVCAAVRVRGSSRSSPFYCHWRSPATVHYVCVGQT</sequence>
<dbReference type="GeneID" id="113213098"/>
<dbReference type="RefSeq" id="XP_026287830.1">
    <property type="nucleotide sequence ID" value="XM_026432045.2"/>
</dbReference>
<feature type="compositionally biased region" description="Polar residues" evidence="1">
    <location>
        <begin position="10"/>
        <end position="19"/>
    </location>
</feature>
<organism evidence="3 4">
    <name type="scientific">Frankliniella occidentalis</name>
    <name type="common">Western flower thrips</name>
    <name type="synonym">Euthrips occidentalis</name>
    <dbReference type="NCBI Taxonomy" id="133901"/>
    <lineage>
        <taxon>Eukaryota</taxon>
        <taxon>Metazoa</taxon>
        <taxon>Ecdysozoa</taxon>
        <taxon>Arthropoda</taxon>
        <taxon>Hexapoda</taxon>
        <taxon>Insecta</taxon>
        <taxon>Pterygota</taxon>
        <taxon>Neoptera</taxon>
        <taxon>Paraneoptera</taxon>
        <taxon>Thysanoptera</taxon>
        <taxon>Terebrantia</taxon>
        <taxon>Thripoidea</taxon>
        <taxon>Thripidae</taxon>
        <taxon>Frankliniella</taxon>
    </lineage>
</organism>
<dbReference type="KEGG" id="foc:113213098"/>
<dbReference type="PROSITE" id="PS50181">
    <property type="entry name" value="FBOX"/>
    <property type="match status" value="1"/>
</dbReference>
<accession>A0A6J1T3H2</accession>
<evidence type="ECO:0000313" key="3">
    <source>
        <dbReference type="Proteomes" id="UP000504606"/>
    </source>
</evidence>
<dbReference type="RefSeq" id="XP_026287828.1">
    <property type="nucleotide sequence ID" value="XM_026432043.2"/>
</dbReference>
<dbReference type="InterPro" id="IPR001810">
    <property type="entry name" value="F-box_dom"/>
</dbReference>
<dbReference type="SUPFAM" id="SSF81383">
    <property type="entry name" value="F-box domain"/>
    <property type="match status" value="1"/>
</dbReference>
<dbReference type="Proteomes" id="UP000504606">
    <property type="component" value="Unplaced"/>
</dbReference>
<dbReference type="InterPro" id="IPR036047">
    <property type="entry name" value="F-box-like_dom_sf"/>
</dbReference>
<keyword evidence="3" id="KW-1185">Reference proteome</keyword>
<evidence type="ECO:0000313" key="5">
    <source>
        <dbReference type="RefSeq" id="XP_026287830.1"/>
    </source>
</evidence>
<proteinExistence type="predicted"/>
<evidence type="ECO:0000256" key="1">
    <source>
        <dbReference type="SAM" id="MobiDB-lite"/>
    </source>
</evidence>
<protein>
    <submittedName>
        <fullName evidence="4 5">Uncharacterized protein LOC113213098 isoform X1</fullName>
    </submittedName>
</protein>